<dbReference type="EMBL" id="BKCJ010100601">
    <property type="protein sequence ID" value="GEX30471.1"/>
    <property type="molecule type" value="Genomic_DNA"/>
</dbReference>
<feature type="domain" description="Integrase catalytic" evidence="6">
    <location>
        <begin position="1137"/>
        <end position="1229"/>
    </location>
</feature>
<evidence type="ECO:0000259" key="6">
    <source>
        <dbReference type="PROSITE" id="PS50994"/>
    </source>
</evidence>
<dbReference type="InterPro" id="IPR001584">
    <property type="entry name" value="Integrase_cat-core"/>
</dbReference>
<sequence length="1551" mass="174652">MVAYLTKSDASEGFNQVIDFLNGSYIKYALTVNLDIYVSCVTQFWNTVAIKQINDVTRLQALVNKKKVVITEAAIREVLRLDDAEGVDCLPNEEIFAELARMGYEKPSTKLTFYKAFFSSQWKFLIHTILQSTSAKRTLWNEFSSAMASVVICLSIGNLSTHITEYTSPALTQKVFANMRREGKGFLGVETPLFKGMIVEQVIEEGGAKEKHVEDDTAAQGDDTTVQRDAAQEPSILSPTPPTSPKQQPQDLPSTSQRIDTSKHTMMEDASNQERMIDDFDKDDTVVLMDDKEEDKEEAKEDEPAEVHEVVDVVTTTNLITDVVTAANKIVTAASTIIFAAEPQVVAATITAAPVSVAAASTRRRKGVVIKDPEEESTSIIPADTKSIDRGKGIMVEEPKPLKKKQQVEMDEEYARNCVKYQVMKKKPQTEAQARKNMIMYLKNIDGFRLDYFKGMSYDDIRLIFEAKFNSNIEFLLKTKEQMKEEENRAIQSINETLAQKAAKRRKLNEEVEDLKRYLEIVPDEDDDIYTEATPLAEREDLESLWSLVKERPMSGRIKGLYMVKQRLRAGSYWNRIIEELSAAKQKLMLLDSAAEGSLMLLKPNPSTRPTQVEVPKALPKFSMVNTSLKKLKHHLASVDVVVKERTTATAITKGMWGFEHTKACFRDKIIPFVKALKELFNSLDQFLIDELSEVQNVFHQMKHAVEQHRVESKTFQVKMNKVLNKNERLLEQVISKDVVNIVMTSFVNNAYDPVYECERCVKLETELQKDFIKKEIYDKLDNPFSQQCVLSFDQLFEINELNAQSQEKDMAAHSDYLKHTQEETATLREIVEHERSLDPLNTSLDYACDKLMAVTPINKTKRVRFTDPVTSSGNKNVKTVPSSNVVSNKPMLSSTGVNLSTSASESQPSGNTKKDKIQQTPSSFKKNKIKAHPRNVRSSLSNKNYVVKTINTASVQNSKLNGNSNLQYSGCSNHMTGDRSQLTNFVNKFLGTVKFGNDRVAKIMGYGDYQIGNVTISRVYVVEGLGHNLCSICDSDLEVSFRQHTCFICNLEGIDLLSGSRGNNLYTMSLGDMMKSSPIFILSKASKTKAWLWHRRLSRLNFGAINYLARQGLVRGLPKLKFKKDHLCSTCAMGKNNGTEFVYQTLREYYEQVGISYETSVARSPQQNGVAERRNRMLIEVARTMLIYARDPLFLWAEAVATACFTLNHSIIHLHHDKTPYELLHDKLPNLSYFYVFGALCYPTNDSKNLGKLQPKADIAMASEQSSSGLALHEMTHVTINLGLVPNPISSTPFVPALRIDWDLLFQPLFNEVLNPQPSVDHPAPEVIALIAEVVTPKPAESTDSPSSTTVDQDAPSPSKTQTTPKTQPPVIPNEVKEDNHDMEVAHMGNDPFFVDLQSEARRTGRYSKEQGSVSGSCYRQKEGIDFEESFASVARLEAIRIFLVQPDGFVYPDNPNHVYKLKKALYGLKQAPHAWYDMLSSFLISQDFSKGSVDATLFICRNGNDLLLWTPMVEKSKLDEDKEGKVVDPSHYRGIISTLLYLTASRPDL</sequence>
<evidence type="ECO:0000256" key="2">
    <source>
        <dbReference type="ARBA" id="ARBA00022723"/>
    </source>
</evidence>
<feature type="compositionally biased region" description="Basic residues" evidence="5">
    <location>
        <begin position="926"/>
        <end position="935"/>
    </location>
</feature>
<proteinExistence type="predicted"/>
<keyword evidence="4" id="KW-0175">Coiled coil</keyword>
<dbReference type="GO" id="GO:0003676">
    <property type="term" value="F:nucleic acid binding"/>
    <property type="evidence" value="ECO:0007669"/>
    <property type="project" value="InterPro"/>
</dbReference>
<feature type="compositionally biased region" description="Low complexity" evidence="5">
    <location>
        <begin position="1357"/>
        <end position="1367"/>
    </location>
</feature>
<dbReference type="GO" id="GO:0015074">
    <property type="term" value="P:DNA integration"/>
    <property type="evidence" value="ECO:0007669"/>
    <property type="project" value="InterPro"/>
</dbReference>
<dbReference type="InterPro" id="IPR012337">
    <property type="entry name" value="RNaseH-like_sf"/>
</dbReference>
<evidence type="ECO:0000256" key="5">
    <source>
        <dbReference type="SAM" id="MobiDB-lite"/>
    </source>
</evidence>
<dbReference type="Pfam" id="PF13976">
    <property type="entry name" value="gag_pre-integrs"/>
    <property type="match status" value="1"/>
</dbReference>
<comment type="caution">
    <text evidence="7">The sequence shown here is derived from an EMBL/GenBank/DDBJ whole genome shotgun (WGS) entry which is preliminary data.</text>
</comment>
<feature type="compositionally biased region" description="Polar residues" evidence="5">
    <location>
        <begin position="1343"/>
        <end position="1353"/>
    </location>
</feature>
<gene>
    <name evidence="7" type="ORF">Tci_302446</name>
</gene>
<dbReference type="PROSITE" id="PS50994">
    <property type="entry name" value="INTEGRASE"/>
    <property type="match status" value="1"/>
</dbReference>
<dbReference type="InterPro" id="IPR036397">
    <property type="entry name" value="RNaseH_sf"/>
</dbReference>
<organism evidence="7">
    <name type="scientific">Tanacetum cinerariifolium</name>
    <name type="common">Dalmatian daisy</name>
    <name type="synonym">Chrysanthemum cinerariifolium</name>
    <dbReference type="NCBI Taxonomy" id="118510"/>
    <lineage>
        <taxon>Eukaryota</taxon>
        <taxon>Viridiplantae</taxon>
        <taxon>Streptophyta</taxon>
        <taxon>Embryophyta</taxon>
        <taxon>Tracheophyta</taxon>
        <taxon>Spermatophyta</taxon>
        <taxon>Magnoliopsida</taxon>
        <taxon>eudicotyledons</taxon>
        <taxon>Gunneridae</taxon>
        <taxon>Pentapetalae</taxon>
        <taxon>asterids</taxon>
        <taxon>campanulids</taxon>
        <taxon>Asterales</taxon>
        <taxon>Asteraceae</taxon>
        <taxon>Asteroideae</taxon>
        <taxon>Anthemideae</taxon>
        <taxon>Anthemidinae</taxon>
        <taxon>Tanacetum</taxon>
    </lineage>
</organism>
<feature type="compositionally biased region" description="Polar residues" evidence="5">
    <location>
        <begin position="869"/>
        <end position="912"/>
    </location>
</feature>
<evidence type="ECO:0000313" key="7">
    <source>
        <dbReference type="EMBL" id="GEX30471.1"/>
    </source>
</evidence>
<dbReference type="InterPro" id="IPR013103">
    <property type="entry name" value="RVT_2"/>
</dbReference>
<feature type="coiled-coil region" evidence="4">
    <location>
        <begin position="466"/>
        <end position="518"/>
    </location>
</feature>
<feature type="region of interest" description="Disordered" evidence="5">
    <location>
        <begin position="866"/>
        <end position="935"/>
    </location>
</feature>
<feature type="region of interest" description="Disordered" evidence="5">
    <location>
        <begin position="1339"/>
        <end position="1376"/>
    </location>
</feature>
<dbReference type="GO" id="GO:0046872">
    <property type="term" value="F:metal ion binding"/>
    <property type="evidence" value="ECO:0007669"/>
    <property type="project" value="UniProtKB-KW"/>
</dbReference>
<keyword evidence="3" id="KW-0378">Hydrolase</keyword>
<dbReference type="Gene3D" id="3.30.420.10">
    <property type="entry name" value="Ribonuclease H-like superfamily/Ribonuclease H"/>
    <property type="match status" value="1"/>
</dbReference>
<feature type="region of interest" description="Disordered" evidence="5">
    <location>
        <begin position="207"/>
        <end position="261"/>
    </location>
</feature>
<dbReference type="InterPro" id="IPR054722">
    <property type="entry name" value="PolX-like_BBD"/>
</dbReference>
<reference evidence="7" key="1">
    <citation type="journal article" date="2019" name="Sci. Rep.">
        <title>Draft genome of Tanacetum cinerariifolium, the natural source of mosquito coil.</title>
        <authorList>
            <person name="Yamashiro T."/>
            <person name="Shiraishi A."/>
            <person name="Satake H."/>
            <person name="Nakayama K."/>
        </authorList>
    </citation>
    <scope>NUCLEOTIDE SEQUENCE</scope>
</reference>
<dbReference type="PANTHER" id="PTHR42648:SF32">
    <property type="entry name" value="RIBONUCLEASE H-LIKE DOMAIN, GAG-PRE-INTEGRASE DOMAIN PROTEIN-RELATED"/>
    <property type="match status" value="1"/>
</dbReference>
<dbReference type="InterPro" id="IPR039537">
    <property type="entry name" value="Retrotran_Ty1/copia-like"/>
</dbReference>
<dbReference type="Pfam" id="PF07727">
    <property type="entry name" value="RVT_2"/>
    <property type="match status" value="1"/>
</dbReference>
<dbReference type="GO" id="GO:0006508">
    <property type="term" value="P:proteolysis"/>
    <property type="evidence" value="ECO:0007669"/>
    <property type="project" value="UniProtKB-KW"/>
</dbReference>
<keyword evidence="1" id="KW-0645">Protease</keyword>
<dbReference type="InterPro" id="IPR025724">
    <property type="entry name" value="GAG-pre-integrase_dom"/>
</dbReference>
<evidence type="ECO:0000256" key="4">
    <source>
        <dbReference type="SAM" id="Coils"/>
    </source>
</evidence>
<dbReference type="GO" id="GO:0008233">
    <property type="term" value="F:peptidase activity"/>
    <property type="evidence" value="ECO:0007669"/>
    <property type="project" value="UniProtKB-KW"/>
</dbReference>
<evidence type="ECO:0000256" key="3">
    <source>
        <dbReference type="ARBA" id="ARBA00022801"/>
    </source>
</evidence>
<accession>A0A699H3F3</accession>
<name>A0A699H3F3_TANCI</name>
<dbReference type="SUPFAM" id="SSF53098">
    <property type="entry name" value="Ribonuclease H-like"/>
    <property type="match status" value="1"/>
</dbReference>
<dbReference type="Pfam" id="PF22936">
    <property type="entry name" value="Pol_BBD"/>
    <property type="match status" value="1"/>
</dbReference>
<dbReference type="PANTHER" id="PTHR42648">
    <property type="entry name" value="TRANSPOSASE, PUTATIVE-RELATED"/>
    <property type="match status" value="1"/>
</dbReference>
<protein>
    <submittedName>
        <fullName evidence="7">Integrase, catalytic region, zinc finger, CCHC-type, peptidase aspartic, catalytic</fullName>
    </submittedName>
</protein>
<keyword evidence="2" id="KW-0479">Metal-binding</keyword>
<evidence type="ECO:0000256" key="1">
    <source>
        <dbReference type="ARBA" id="ARBA00022670"/>
    </source>
</evidence>